<gene>
    <name evidence="3" type="ORF">FB461_0352</name>
</gene>
<proteinExistence type="predicted"/>
<feature type="transmembrane region" description="Helical" evidence="2">
    <location>
        <begin position="33"/>
        <end position="52"/>
    </location>
</feature>
<keyword evidence="2" id="KW-1133">Transmembrane helix</keyword>
<dbReference type="Proteomes" id="UP000315389">
    <property type="component" value="Unassembled WGS sequence"/>
</dbReference>
<accession>A0A542ZU41</accession>
<organism evidence="3 4">
    <name type="scientific">Rarobacter faecitabidus</name>
    <dbReference type="NCBI Taxonomy" id="13243"/>
    <lineage>
        <taxon>Bacteria</taxon>
        <taxon>Bacillati</taxon>
        <taxon>Actinomycetota</taxon>
        <taxon>Actinomycetes</taxon>
        <taxon>Micrococcales</taxon>
        <taxon>Rarobacteraceae</taxon>
        <taxon>Rarobacter</taxon>
    </lineage>
</organism>
<protein>
    <recommendedName>
        <fullName evidence="5">DUF2304 domain-containing protein</fullName>
    </recommendedName>
</protein>
<keyword evidence="2" id="KW-0812">Transmembrane</keyword>
<keyword evidence="2" id="KW-0472">Membrane</keyword>
<evidence type="ECO:0000256" key="2">
    <source>
        <dbReference type="SAM" id="Phobius"/>
    </source>
</evidence>
<evidence type="ECO:0000313" key="3">
    <source>
        <dbReference type="EMBL" id="TQL63873.1"/>
    </source>
</evidence>
<dbReference type="InterPro" id="IPR019277">
    <property type="entry name" value="DUF2304"/>
</dbReference>
<evidence type="ECO:0000256" key="1">
    <source>
        <dbReference type="SAM" id="MobiDB-lite"/>
    </source>
</evidence>
<reference evidence="3 4" key="1">
    <citation type="submission" date="2019-06" db="EMBL/GenBank/DDBJ databases">
        <title>Sequencing the genomes of 1000 actinobacteria strains.</title>
        <authorList>
            <person name="Klenk H.-P."/>
        </authorList>
    </citation>
    <scope>NUCLEOTIDE SEQUENCE [LARGE SCALE GENOMIC DNA]</scope>
    <source>
        <strain evidence="3 4">DSM 4813</strain>
    </source>
</reference>
<dbReference type="AlphaFoldDB" id="A0A542ZU41"/>
<dbReference type="OrthoDB" id="8904808at2"/>
<dbReference type="Pfam" id="PF10066">
    <property type="entry name" value="DUF2304"/>
    <property type="match status" value="1"/>
</dbReference>
<feature type="region of interest" description="Disordered" evidence="1">
    <location>
        <begin position="112"/>
        <end position="141"/>
    </location>
</feature>
<dbReference type="EMBL" id="VFOS01000001">
    <property type="protein sequence ID" value="TQL63873.1"/>
    <property type="molecule type" value="Genomic_DNA"/>
</dbReference>
<feature type="compositionally biased region" description="Polar residues" evidence="1">
    <location>
        <begin position="112"/>
        <end position="126"/>
    </location>
</feature>
<feature type="transmembrane region" description="Helical" evidence="2">
    <location>
        <begin position="64"/>
        <end position="84"/>
    </location>
</feature>
<sequence length="141" mass="15441">MWIKILLLVAIVAIAAILTRATAGARRQALRRLLLAGFITVAALSVIFPNALTRVANWMGVGRGADLLLYALVIAFVSYVGTSYRRTSHLNRQLTVLAREVALLHAEIDPRNQTGDLHNSSTSQAQGLRRSADQKQYDSES</sequence>
<evidence type="ECO:0000313" key="4">
    <source>
        <dbReference type="Proteomes" id="UP000315389"/>
    </source>
</evidence>
<feature type="compositionally biased region" description="Basic and acidic residues" evidence="1">
    <location>
        <begin position="130"/>
        <end position="141"/>
    </location>
</feature>
<name>A0A542ZU41_RARFA</name>
<dbReference type="RefSeq" id="WP_142118372.1">
    <property type="nucleotide sequence ID" value="NZ_BAAASV010000002.1"/>
</dbReference>
<evidence type="ECO:0008006" key="5">
    <source>
        <dbReference type="Google" id="ProtNLM"/>
    </source>
</evidence>
<keyword evidence="4" id="KW-1185">Reference proteome</keyword>
<comment type="caution">
    <text evidence="3">The sequence shown here is derived from an EMBL/GenBank/DDBJ whole genome shotgun (WGS) entry which is preliminary data.</text>
</comment>